<protein>
    <submittedName>
        <fullName evidence="2">Uncharacterized protein</fullName>
    </submittedName>
</protein>
<accession>A0A0F9J0Z5</accession>
<feature type="compositionally biased region" description="Basic residues" evidence="1">
    <location>
        <begin position="1"/>
        <end position="67"/>
    </location>
</feature>
<reference evidence="2" key="1">
    <citation type="journal article" date="2015" name="Nature">
        <title>Complex archaea that bridge the gap between prokaryotes and eukaryotes.</title>
        <authorList>
            <person name="Spang A."/>
            <person name="Saw J.H."/>
            <person name="Jorgensen S.L."/>
            <person name="Zaremba-Niedzwiedzka K."/>
            <person name="Martijn J."/>
            <person name="Lind A.E."/>
            <person name="van Eijk R."/>
            <person name="Schleper C."/>
            <person name="Guy L."/>
            <person name="Ettema T.J."/>
        </authorList>
    </citation>
    <scope>NUCLEOTIDE SEQUENCE</scope>
</reference>
<gene>
    <name evidence="2" type="ORF">LCGC14_1812700</name>
</gene>
<name>A0A0F9J0Z5_9ZZZZ</name>
<dbReference type="AlphaFoldDB" id="A0A0F9J0Z5"/>
<sequence>MPKAIKKRKKAIRKPARKKAVKKSTKKVTRKTKVKRKKLSTRRKAIKKRTKKTAKRPRAKKRKKASKKPIWASHVEKMQTRIDNALKKLEKDIKRKASYKIIEEDNNELLMLLGECNYIVREFHERMIK</sequence>
<feature type="region of interest" description="Disordered" evidence="1">
    <location>
        <begin position="1"/>
        <end position="70"/>
    </location>
</feature>
<proteinExistence type="predicted"/>
<organism evidence="2">
    <name type="scientific">marine sediment metagenome</name>
    <dbReference type="NCBI Taxonomy" id="412755"/>
    <lineage>
        <taxon>unclassified sequences</taxon>
        <taxon>metagenomes</taxon>
        <taxon>ecological metagenomes</taxon>
    </lineage>
</organism>
<comment type="caution">
    <text evidence="2">The sequence shown here is derived from an EMBL/GenBank/DDBJ whole genome shotgun (WGS) entry which is preliminary data.</text>
</comment>
<evidence type="ECO:0000256" key="1">
    <source>
        <dbReference type="SAM" id="MobiDB-lite"/>
    </source>
</evidence>
<dbReference type="EMBL" id="LAZR01017635">
    <property type="protein sequence ID" value="KKL99610.1"/>
    <property type="molecule type" value="Genomic_DNA"/>
</dbReference>
<evidence type="ECO:0000313" key="2">
    <source>
        <dbReference type="EMBL" id="KKL99610.1"/>
    </source>
</evidence>